<dbReference type="PROSITE" id="PS50089">
    <property type="entry name" value="ZF_RING_2"/>
    <property type="match status" value="1"/>
</dbReference>
<feature type="compositionally biased region" description="Acidic residues" evidence="1">
    <location>
        <begin position="173"/>
        <end position="188"/>
    </location>
</feature>
<accession>A0A6C0KB76</accession>
<evidence type="ECO:0000313" key="3">
    <source>
        <dbReference type="EMBL" id="QHU14653.1"/>
    </source>
</evidence>
<dbReference type="InterPro" id="IPR001841">
    <property type="entry name" value="Znf_RING"/>
</dbReference>
<feature type="region of interest" description="Disordered" evidence="1">
    <location>
        <begin position="168"/>
        <end position="198"/>
    </location>
</feature>
<dbReference type="InterPro" id="IPR013083">
    <property type="entry name" value="Znf_RING/FYVE/PHD"/>
</dbReference>
<dbReference type="SUPFAM" id="SSF57850">
    <property type="entry name" value="RING/U-box"/>
    <property type="match status" value="1"/>
</dbReference>
<dbReference type="Gene3D" id="3.30.40.10">
    <property type="entry name" value="Zinc/RING finger domain, C3HC4 (zinc finger)"/>
    <property type="match status" value="1"/>
</dbReference>
<evidence type="ECO:0000259" key="2">
    <source>
        <dbReference type="PROSITE" id="PS50089"/>
    </source>
</evidence>
<dbReference type="AlphaFoldDB" id="A0A6C0KB76"/>
<organism evidence="3">
    <name type="scientific">viral metagenome</name>
    <dbReference type="NCBI Taxonomy" id="1070528"/>
    <lineage>
        <taxon>unclassified sequences</taxon>
        <taxon>metagenomes</taxon>
        <taxon>organismal metagenomes</taxon>
    </lineage>
</organism>
<reference evidence="3" key="1">
    <citation type="journal article" date="2020" name="Nature">
        <title>Giant virus diversity and host interactions through global metagenomics.</title>
        <authorList>
            <person name="Schulz F."/>
            <person name="Roux S."/>
            <person name="Paez-Espino D."/>
            <person name="Jungbluth S."/>
            <person name="Walsh D.A."/>
            <person name="Denef V.J."/>
            <person name="McMahon K.D."/>
            <person name="Konstantinidis K.T."/>
            <person name="Eloe-Fadrosh E.A."/>
            <person name="Kyrpides N.C."/>
            <person name="Woyke T."/>
        </authorList>
    </citation>
    <scope>NUCLEOTIDE SEQUENCE</scope>
    <source>
        <strain evidence="3">GVMAG-S-1102113-126</strain>
    </source>
</reference>
<dbReference type="CDD" id="cd16449">
    <property type="entry name" value="RING-HC"/>
    <property type="match status" value="1"/>
</dbReference>
<protein>
    <recommendedName>
        <fullName evidence="2">RING-type domain-containing protein</fullName>
    </recommendedName>
</protein>
<name>A0A6C0KB76_9ZZZZ</name>
<proteinExistence type="predicted"/>
<dbReference type="PROSITE" id="PS50096">
    <property type="entry name" value="IQ"/>
    <property type="match status" value="1"/>
</dbReference>
<dbReference type="EMBL" id="MN740844">
    <property type="protein sequence ID" value="QHU14653.1"/>
    <property type="molecule type" value="Genomic_DNA"/>
</dbReference>
<evidence type="ECO:0000256" key="1">
    <source>
        <dbReference type="SAM" id="MobiDB-lite"/>
    </source>
</evidence>
<feature type="domain" description="RING-type" evidence="2">
    <location>
        <begin position="110"/>
        <end position="155"/>
    </location>
</feature>
<sequence length="253" mass="27979">MDAVTVEFGSPSKFSRFGKALSCGAAYGLYTQGTAFKFAHGRAMKFGGGVFSQRSSQVNKFGMSPSEVAFRQDQLQALQDRYAQEAALATRIQSVARGYNARKANRISPCPVCLDSKFSKNKVQPWACERGRHSVCTDCAQSIAQSQHRACPMCRAAPVNDPTWTAQAYNSESESESPSYDEGEGSDDASERYTSTMRWSSDSEDWVAPVSGYGNREDIMRMNASDRAEAMARLPIGADFWHPQPDWGAWWTD</sequence>